<sequence length="84" mass="9459">MSDGGLVMTNKEKLIEFYKSHYGEINGALTGFIFAVSILVIGFFQTVFITICVAIGYYIGKKISQDKDYLKNLLDRILPPGTYR</sequence>
<keyword evidence="1" id="KW-0472">Membrane</keyword>
<name>A3DDP1_ACET2</name>
<reference evidence="2 3" key="2">
    <citation type="journal article" date="2013" name="Biotechnol. Biofuels">
        <title>Global transcriptome analysis of Clostridium thermocellum ATCC 27405 during growth on dilute acid pretreated Populus and switchgrass.</title>
        <authorList>
            <person name="Wilson C.M."/>
            <person name="Rodriguez M.Jr."/>
            <person name="Johnson C.M."/>
            <person name="Martin S.L."/>
            <person name="Chu T.M."/>
            <person name="Wolfinger R.D."/>
            <person name="Hauser L.J."/>
            <person name="Land M.L."/>
            <person name="Klingeman D.M."/>
            <person name="Syed M.H."/>
            <person name="Ragauskas A.J."/>
            <person name="Tschaplinski T.J."/>
            <person name="Mielenz J.R."/>
            <person name="Brown S.D."/>
        </authorList>
    </citation>
    <scope>NUCLEOTIDE SEQUENCE [LARGE SCALE GENOMIC DNA]</scope>
    <source>
        <strain evidence="3">ATCC 27405 / DSM 1237 / JCM 9322 / NBRC 103400 / NCIMB 10682 / NRRL B-4536 / VPI 7372</strain>
    </source>
</reference>
<dbReference type="AlphaFoldDB" id="A3DDP1"/>
<evidence type="ECO:0008006" key="4">
    <source>
        <dbReference type="Google" id="ProtNLM"/>
    </source>
</evidence>
<proteinExistence type="predicted"/>
<reference evidence="3" key="1">
    <citation type="submission" date="2007-02" db="EMBL/GenBank/DDBJ databases">
        <title>Complete sequence of Clostridium thermocellum ATCC 27405.</title>
        <authorList>
            <consortium name="US DOE Joint Genome Institute"/>
            <person name="Copeland A."/>
            <person name="Lucas S."/>
            <person name="Lapidus A."/>
            <person name="Barry K."/>
            <person name="Detter J.C."/>
            <person name="Glavina del Rio T."/>
            <person name="Hammon N."/>
            <person name="Israni S."/>
            <person name="Dalin E."/>
            <person name="Tice H."/>
            <person name="Pitluck S."/>
            <person name="Chertkov O."/>
            <person name="Brettin T."/>
            <person name="Bruce D."/>
            <person name="Han C."/>
            <person name="Tapia R."/>
            <person name="Gilna P."/>
            <person name="Schmutz J."/>
            <person name="Larimer F."/>
            <person name="Land M."/>
            <person name="Hauser L."/>
            <person name="Kyrpides N."/>
            <person name="Mikhailova N."/>
            <person name="Wu J.H.D."/>
            <person name="Newcomb M."/>
            <person name="Richardson P."/>
        </authorList>
    </citation>
    <scope>NUCLEOTIDE SEQUENCE [LARGE SCALE GENOMIC DNA]</scope>
    <source>
        <strain evidence="3">ATCC 27405 / DSM 1237 / JCM 9322 / NBRC 103400 / NCIMB 10682 / NRRL B-4536 / VPI 7372</strain>
    </source>
</reference>
<evidence type="ECO:0000313" key="3">
    <source>
        <dbReference type="Proteomes" id="UP000002145"/>
    </source>
</evidence>
<dbReference type="HOGENOM" id="CLU_192686_1_2_9"/>
<dbReference type="Pfam" id="PF10031">
    <property type="entry name" value="DUF2273"/>
    <property type="match status" value="1"/>
</dbReference>
<dbReference type="STRING" id="203119.Cthe_0835"/>
<dbReference type="KEGG" id="cth:Cthe_0835"/>
<accession>A3DDP1</accession>
<organism evidence="2 3">
    <name type="scientific">Acetivibrio thermocellus (strain ATCC 27405 / DSM 1237 / JCM 9322 / NBRC 103400 / NCIMB 10682 / NRRL B-4536 / VPI 7372)</name>
    <name type="common">Clostridium thermocellum</name>
    <dbReference type="NCBI Taxonomy" id="203119"/>
    <lineage>
        <taxon>Bacteria</taxon>
        <taxon>Bacillati</taxon>
        <taxon>Bacillota</taxon>
        <taxon>Clostridia</taxon>
        <taxon>Eubacteriales</taxon>
        <taxon>Oscillospiraceae</taxon>
        <taxon>Acetivibrio</taxon>
    </lineage>
</organism>
<keyword evidence="3" id="KW-1185">Reference proteome</keyword>
<protein>
    <recommendedName>
        <fullName evidence="4">DUF2273 domain-containing protein</fullName>
    </recommendedName>
</protein>
<keyword evidence="1" id="KW-1133">Transmembrane helix</keyword>
<evidence type="ECO:0000313" key="2">
    <source>
        <dbReference type="EMBL" id="ABN52070.1"/>
    </source>
</evidence>
<keyword evidence="1" id="KW-0812">Transmembrane</keyword>
<dbReference type="InterPro" id="IPR018730">
    <property type="entry name" value="DUF2273"/>
</dbReference>
<gene>
    <name evidence="2" type="ordered locus">Cthe_0835</name>
</gene>
<evidence type="ECO:0000256" key="1">
    <source>
        <dbReference type="SAM" id="Phobius"/>
    </source>
</evidence>
<dbReference type="Proteomes" id="UP000002145">
    <property type="component" value="Chromosome"/>
</dbReference>
<dbReference type="EMBL" id="CP000568">
    <property type="protein sequence ID" value="ABN52070.1"/>
    <property type="molecule type" value="Genomic_DNA"/>
</dbReference>
<dbReference type="eggNOG" id="COG5547">
    <property type="taxonomic scope" value="Bacteria"/>
</dbReference>
<feature type="transmembrane region" description="Helical" evidence="1">
    <location>
        <begin position="32"/>
        <end position="59"/>
    </location>
</feature>